<keyword evidence="1" id="KW-0812">Transmembrane</keyword>
<evidence type="ECO:0000256" key="1">
    <source>
        <dbReference type="SAM" id="Phobius"/>
    </source>
</evidence>
<comment type="caution">
    <text evidence="2">The sequence shown here is derived from an EMBL/GenBank/DDBJ whole genome shotgun (WGS) entry which is preliminary data.</text>
</comment>
<evidence type="ECO:0000313" key="2">
    <source>
        <dbReference type="EMBL" id="PAD84985.1"/>
    </source>
</evidence>
<gene>
    <name evidence="2" type="ORF">CHH57_02075</name>
</gene>
<dbReference type="AlphaFoldDB" id="A0AA91TVD8"/>
<reference evidence="2 3" key="1">
    <citation type="submission" date="2017-07" db="EMBL/GenBank/DDBJ databases">
        <title>Isolation and whole genome analysis of endospore-forming bacteria from heroin.</title>
        <authorList>
            <person name="Kalinowski J."/>
            <person name="Ahrens B."/>
            <person name="Al-Dilaimi A."/>
            <person name="Winkler A."/>
            <person name="Wibberg D."/>
            <person name="Schleenbecker U."/>
            <person name="Ruckert C."/>
            <person name="Wolfel R."/>
            <person name="Grass G."/>
        </authorList>
    </citation>
    <scope>NUCLEOTIDE SEQUENCE [LARGE SCALE GENOMIC DNA]</scope>
    <source>
        <strain evidence="2 3">7521-2</strain>
    </source>
</reference>
<evidence type="ECO:0000313" key="3">
    <source>
        <dbReference type="Proteomes" id="UP000216961"/>
    </source>
</evidence>
<name>A0AA91TVD8_NIACI</name>
<dbReference type="RefSeq" id="WP_095328669.1">
    <property type="nucleotide sequence ID" value="NZ_NPBQ01000014.1"/>
</dbReference>
<dbReference type="Proteomes" id="UP000216961">
    <property type="component" value="Unassembled WGS sequence"/>
</dbReference>
<feature type="transmembrane region" description="Helical" evidence="1">
    <location>
        <begin position="35"/>
        <end position="56"/>
    </location>
</feature>
<protein>
    <submittedName>
        <fullName evidence="2">Uncharacterized protein</fullName>
    </submittedName>
</protein>
<dbReference type="EMBL" id="NPBQ01000014">
    <property type="protein sequence ID" value="PAD84985.1"/>
    <property type="molecule type" value="Genomic_DNA"/>
</dbReference>
<keyword evidence="1" id="KW-0472">Membrane</keyword>
<feature type="transmembrane region" description="Helical" evidence="1">
    <location>
        <begin position="6"/>
        <end position="23"/>
    </location>
</feature>
<accession>A0AA91TVD8</accession>
<sequence length="170" mass="18953">MLYYIGAGLIIVGFLIYGIKEWMDWSGFMGMMIMSVLGVCSATLYCLVVFVISFGLPVEYELTNTYEIYALKDNNSLQGDFYLGTGNIDGSSVYTYVRNENGGKKVSTIPTESAILYEGGTVPKIEVFKPTFKKGSVTEKLFIVPADSEYNYHIYIPKDSVVNGYDVDLQ</sequence>
<proteinExistence type="predicted"/>
<keyword evidence="1" id="KW-1133">Transmembrane helix</keyword>
<organism evidence="2 3">
    <name type="scientific">Niallia circulans</name>
    <name type="common">Bacillus circulans</name>
    <dbReference type="NCBI Taxonomy" id="1397"/>
    <lineage>
        <taxon>Bacteria</taxon>
        <taxon>Bacillati</taxon>
        <taxon>Bacillota</taxon>
        <taxon>Bacilli</taxon>
        <taxon>Bacillales</taxon>
        <taxon>Bacillaceae</taxon>
        <taxon>Niallia</taxon>
    </lineage>
</organism>